<dbReference type="EMBL" id="JAAXPM010000001">
    <property type="protein sequence ID" value="NKY66450.1"/>
    <property type="molecule type" value="Genomic_DNA"/>
</dbReference>
<reference evidence="8 11" key="2">
    <citation type="submission" date="2020-04" db="EMBL/GenBank/DDBJ databases">
        <title>MicrobeNet Type strains.</title>
        <authorList>
            <person name="Nicholson A.C."/>
        </authorList>
    </citation>
    <scope>NUCLEOTIDE SEQUENCE [LARGE SCALE GENOMIC DNA]</scope>
    <source>
        <strain evidence="8 11">CCUG 33494</strain>
    </source>
</reference>
<dbReference type="InterPro" id="IPR015421">
    <property type="entry name" value="PyrdxlP-dep_Trfase_major"/>
</dbReference>
<dbReference type="Gene3D" id="3.40.640.10">
    <property type="entry name" value="Type I PLP-dependent aspartate aminotransferase-like (Major domain)"/>
    <property type="match status" value="1"/>
</dbReference>
<feature type="domain" description="Aminotransferase class I/classII large" evidence="7">
    <location>
        <begin position="29"/>
        <end position="376"/>
    </location>
</feature>
<dbReference type="SUPFAM" id="SSF53383">
    <property type="entry name" value="PLP-dependent transferases"/>
    <property type="match status" value="1"/>
</dbReference>
<dbReference type="InterPro" id="IPR004838">
    <property type="entry name" value="NHTrfase_class1_PyrdxlP-BS"/>
</dbReference>
<keyword evidence="3 6" id="KW-0032">Aminotransferase</keyword>
<dbReference type="Pfam" id="PF00155">
    <property type="entry name" value="Aminotran_1_2"/>
    <property type="match status" value="1"/>
</dbReference>
<dbReference type="GO" id="GO:0006520">
    <property type="term" value="P:amino acid metabolic process"/>
    <property type="evidence" value="ECO:0007669"/>
    <property type="project" value="InterPro"/>
</dbReference>
<dbReference type="Gene3D" id="3.90.1150.10">
    <property type="entry name" value="Aspartate Aminotransferase, domain 1"/>
    <property type="match status" value="1"/>
</dbReference>
<evidence type="ECO:0000313" key="10">
    <source>
        <dbReference type="Proteomes" id="UP000182448"/>
    </source>
</evidence>
<evidence type="ECO:0000256" key="1">
    <source>
        <dbReference type="ARBA" id="ARBA00001933"/>
    </source>
</evidence>
<organism evidence="8 11">
    <name type="scientific">Weissella hellenica</name>
    <dbReference type="NCBI Taxonomy" id="46256"/>
    <lineage>
        <taxon>Bacteria</taxon>
        <taxon>Bacillati</taxon>
        <taxon>Bacillota</taxon>
        <taxon>Bacilli</taxon>
        <taxon>Lactobacillales</taxon>
        <taxon>Lactobacillaceae</taxon>
        <taxon>Weissella</taxon>
    </lineage>
</organism>
<evidence type="ECO:0000256" key="5">
    <source>
        <dbReference type="ARBA" id="ARBA00022898"/>
    </source>
</evidence>
<dbReference type="RefSeq" id="WP_074426670.1">
    <property type="nucleotide sequence ID" value="NZ_BJEG01000001.1"/>
</dbReference>
<comment type="caution">
    <text evidence="8">The sequence shown here is derived from an EMBL/GenBank/DDBJ whole genome shotgun (WGS) entry which is preliminary data.</text>
</comment>
<keyword evidence="4 6" id="KW-0808">Transferase</keyword>
<dbReference type="EC" id="2.6.1.-" evidence="6"/>
<keyword evidence="5" id="KW-0663">Pyridoxal phosphate</keyword>
<dbReference type="Proteomes" id="UP000182448">
    <property type="component" value="Unassembled WGS sequence"/>
</dbReference>
<keyword evidence="10" id="KW-1185">Reference proteome</keyword>
<dbReference type="GO" id="GO:0008483">
    <property type="term" value="F:transaminase activity"/>
    <property type="evidence" value="ECO:0007669"/>
    <property type="project" value="UniProtKB-KW"/>
</dbReference>
<evidence type="ECO:0000259" key="7">
    <source>
        <dbReference type="Pfam" id="PF00155"/>
    </source>
</evidence>
<reference evidence="9 10" key="1">
    <citation type="submission" date="2016-08" db="EMBL/GenBank/DDBJ databases">
        <authorList>
            <person name="Varghese N."/>
            <person name="Submissions Spin"/>
        </authorList>
    </citation>
    <scope>NUCLEOTIDE SEQUENCE [LARGE SCALE GENOMIC DNA]</scope>
    <source>
        <strain evidence="9 10">R-53116</strain>
    </source>
</reference>
<dbReference type="InterPro" id="IPR015424">
    <property type="entry name" value="PyrdxlP-dep_Trfase"/>
</dbReference>
<name>A0A4Y4FZN8_WEIHE</name>
<dbReference type="Proteomes" id="UP000585749">
    <property type="component" value="Unassembled WGS sequence"/>
</dbReference>
<gene>
    <name evidence="9" type="ORF">GA0061075_101132</name>
    <name evidence="8" type="ORF">HF960_01870</name>
</gene>
<dbReference type="InterPro" id="IPR050596">
    <property type="entry name" value="AspAT/PAT-like"/>
</dbReference>
<sequence length="382" mass="41139">MPRSLANLFSKPSENIMSEIGKTAALMTNVIDLSIGDPDMVTATPILTAAKDSLTAGNTHYSASDGDVEYLKAIIAFYQEKFGLSYTKENVRATVGAGHATFLAFGSIINPNDEVIIFEPYFSPYKTQVEANGGKAIIVTCEAKNGFQPTKEAITAAISDKTKAILVNTPNNPTGAVYDQELLQVLADLAKEHDFYLIADEVYWPFVYGDHEFTPLEKLAPNHTLVTGSLSKVFAMTGFRIGYLAGPADIIDAAGLLNEGITFSAPSISQTAGTYALNHIDDFTPALKEEFGNRLNYVATALNKLPWLNILPVAGSIYLFADISASGMDDVTFSNYLLDKVGVLVIPGRAFGDAGRGYIRIAVTQDMATLAAAVRAFEKLTF</sequence>
<evidence type="ECO:0000256" key="4">
    <source>
        <dbReference type="ARBA" id="ARBA00022679"/>
    </source>
</evidence>
<evidence type="ECO:0000256" key="6">
    <source>
        <dbReference type="RuleBase" id="RU000481"/>
    </source>
</evidence>
<dbReference type="PANTHER" id="PTHR46383">
    <property type="entry name" value="ASPARTATE AMINOTRANSFERASE"/>
    <property type="match status" value="1"/>
</dbReference>
<proteinExistence type="inferred from homology"/>
<dbReference type="AlphaFoldDB" id="A0A4Y4FZN8"/>
<protein>
    <recommendedName>
        <fullName evidence="6">Aminotransferase</fullName>
        <ecNumber evidence="6">2.6.1.-</ecNumber>
    </recommendedName>
</protein>
<evidence type="ECO:0000313" key="11">
    <source>
        <dbReference type="Proteomes" id="UP000585749"/>
    </source>
</evidence>
<evidence type="ECO:0000256" key="2">
    <source>
        <dbReference type="ARBA" id="ARBA00007441"/>
    </source>
</evidence>
<comment type="similarity">
    <text evidence="2 6">Belongs to the class-I pyridoxal-phosphate-dependent aminotransferase family.</text>
</comment>
<accession>A0A4Y4FZN8</accession>
<dbReference type="InterPro" id="IPR004839">
    <property type="entry name" value="Aminotransferase_I/II_large"/>
</dbReference>
<dbReference type="OrthoDB" id="9802328at2"/>
<comment type="cofactor">
    <cofactor evidence="1 6">
        <name>pyridoxal 5'-phosphate</name>
        <dbReference type="ChEBI" id="CHEBI:597326"/>
    </cofactor>
</comment>
<dbReference type="InterPro" id="IPR015422">
    <property type="entry name" value="PyrdxlP-dep_Trfase_small"/>
</dbReference>
<dbReference type="CDD" id="cd00609">
    <property type="entry name" value="AAT_like"/>
    <property type="match status" value="1"/>
</dbReference>
<evidence type="ECO:0000313" key="9">
    <source>
        <dbReference type="EMBL" id="SCB73747.1"/>
    </source>
</evidence>
<dbReference type="GO" id="GO:0030170">
    <property type="term" value="F:pyridoxal phosphate binding"/>
    <property type="evidence" value="ECO:0007669"/>
    <property type="project" value="InterPro"/>
</dbReference>
<dbReference type="PROSITE" id="PS00105">
    <property type="entry name" value="AA_TRANSFER_CLASS_1"/>
    <property type="match status" value="1"/>
</dbReference>
<dbReference type="EMBL" id="FMAW01000001">
    <property type="protein sequence ID" value="SCB73747.1"/>
    <property type="molecule type" value="Genomic_DNA"/>
</dbReference>
<evidence type="ECO:0000256" key="3">
    <source>
        <dbReference type="ARBA" id="ARBA00022576"/>
    </source>
</evidence>
<evidence type="ECO:0000313" key="8">
    <source>
        <dbReference type="EMBL" id="NKY66450.1"/>
    </source>
</evidence>